<dbReference type="InterPro" id="IPR002052">
    <property type="entry name" value="DNA_methylase_N6_adenine_CS"/>
</dbReference>
<dbReference type="GO" id="GO:0006364">
    <property type="term" value="P:rRNA processing"/>
    <property type="evidence" value="ECO:0007669"/>
    <property type="project" value="UniProtKB-KW"/>
</dbReference>
<dbReference type="OrthoDB" id="9800643at2"/>
<evidence type="ECO:0000313" key="8">
    <source>
        <dbReference type="Proteomes" id="UP000318681"/>
    </source>
</evidence>
<feature type="domain" description="Methyltransferase small" evidence="6">
    <location>
        <begin position="153"/>
        <end position="267"/>
    </location>
</feature>
<dbReference type="CDD" id="cd02440">
    <property type="entry name" value="AdoMet_MTases"/>
    <property type="match status" value="1"/>
</dbReference>
<keyword evidence="1" id="KW-0963">Cytoplasm</keyword>
<name>A0A558RDB9_9SPHN</name>
<dbReference type="InterPro" id="IPR046977">
    <property type="entry name" value="RsmC/RlmG"/>
</dbReference>
<protein>
    <submittedName>
        <fullName evidence="7">Methyltransferase</fullName>
    </submittedName>
</protein>
<dbReference type="EMBL" id="VNIM01000003">
    <property type="protein sequence ID" value="TVV77222.1"/>
    <property type="molecule type" value="Genomic_DNA"/>
</dbReference>
<dbReference type="AlphaFoldDB" id="A0A558RDB9"/>
<accession>A0A558RDB9</accession>
<evidence type="ECO:0000259" key="6">
    <source>
        <dbReference type="Pfam" id="PF05175"/>
    </source>
</evidence>
<evidence type="ECO:0000256" key="4">
    <source>
        <dbReference type="ARBA" id="ARBA00022679"/>
    </source>
</evidence>
<evidence type="ECO:0000256" key="1">
    <source>
        <dbReference type="ARBA" id="ARBA00022490"/>
    </source>
</evidence>
<proteinExistence type="predicted"/>
<gene>
    <name evidence="7" type="ORF">FOY91_01405</name>
</gene>
<reference evidence="7 8" key="1">
    <citation type="submission" date="2019-07" db="EMBL/GenBank/DDBJ databases">
        <title>Sphingomonas solaris sp. nov., isolated from a solar panel from Boston, Massachusetts.</title>
        <authorList>
            <person name="Tanner K."/>
            <person name="Pascual J."/>
            <person name="Mancuso C."/>
            <person name="Pereto J."/>
            <person name="Khalil A."/>
            <person name="Vilanova C."/>
        </authorList>
    </citation>
    <scope>NUCLEOTIDE SEQUENCE [LARGE SCALE GENOMIC DNA]</scope>
    <source>
        <strain evidence="7 8">R4DWN</strain>
    </source>
</reference>
<dbReference type="GO" id="GO:0008757">
    <property type="term" value="F:S-adenosylmethionine-dependent methyltransferase activity"/>
    <property type="evidence" value="ECO:0007669"/>
    <property type="project" value="InterPro"/>
</dbReference>
<comment type="caution">
    <text evidence="7">The sequence shown here is derived from an EMBL/GenBank/DDBJ whole genome shotgun (WGS) entry which is preliminary data.</text>
</comment>
<dbReference type="GO" id="GO:0008170">
    <property type="term" value="F:N-methyltransferase activity"/>
    <property type="evidence" value="ECO:0007669"/>
    <property type="project" value="UniProtKB-ARBA"/>
</dbReference>
<dbReference type="InterPro" id="IPR029063">
    <property type="entry name" value="SAM-dependent_MTases_sf"/>
</dbReference>
<keyword evidence="8" id="KW-1185">Reference proteome</keyword>
<dbReference type="PROSITE" id="PS00092">
    <property type="entry name" value="N6_MTASE"/>
    <property type="match status" value="1"/>
</dbReference>
<organism evidence="7 8">
    <name type="scientific">Alterirhizorhabdus solaris</name>
    <dbReference type="NCBI Taxonomy" id="2529389"/>
    <lineage>
        <taxon>Bacteria</taxon>
        <taxon>Pseudomonadati</taxon>
        <taxon>Pseudomonadota</taxon>
        <taxon>Alphaproteobacteria</taxon>
        <taxon>Sphingomonadales</taxon>
        <taxon>Rhizorhabdaceae</taxon>
        <taxon>Alterirhizorhabdus</taxon>
    </lineage>
</organism>
<evidence type="ECO:0000256" key="2">
    <source>
        <dbReference type="ARBA" id="ARBA00022552"/>
    </source>
</evidence>
<dbReference type="GO" id="GO:0003676">
    <property type="term" value="F:nucleic acid binding"/>
    <property type="evidence" value="ECO:0007669"/>
    <property type="project" value="InterPro"/>
</dbReference>
<sequence>MAGRRPAGYGRPLSYRGTTVLKTPAARDALRDLLARLESSGYDFVTPTPATHARILARPGRQVARDLRDVFGWSLPFAPALLPPQLIAALEAAGAVELHPAGLKASLRVSRVGGTLFLHSAYPTEHRDAVFLGPDTYRFADFIRTRLEWTPEPTRIVDIGTGAGVGGVIAGLRHRTATLTLVDINPDALFLAEINAVHAGLHAVTRLGSGLDGLDGPFDLVLANPPFIVDPGARAYRDGGDMHGARISIDWAEAAARRLAPGGRLLLYTGSAIVDGRDAMRERLAADAATLGCTFDHAELDPDIFGEELDQPAYADVDRIAAVRIVMTRMA</sequence>
<keyword evidence="3 7" id="KW-0489">Methyltransferase</keyword>
<keyword evidence="4 7" id="KW-0808">Transferase</keyword>
<dbReference type="InterPro" id="IPR007848">
    <property type="entry name" value="Small_mtfrase_dom"/>
</dbReference>
<evidence type="ECO:0000256" key="5">
    <source>
        <dbReference type="ARBA" id="ARBA00022691"/>
    </source>
</evidence>
<evidence type="ECO:0000313" key="7">
    <source>
        <dbReference type="EMBL" id="TVV77222.1"/>
    </source>
</evidence>
<dbReference type="SUPFAM" id="SSF53335">
    <property type="entry name" value="S-adenosyl-L-methionine-dependent methyltransferases"/>
    <property type="match status" value="1"/>
</dbReference>
<dbReference type="PANTHER" id="PTHR47816">
    <property type="entry name" value="RIBOSOMAL RNA SMALL SUBUNIT METHYLTRANSFERASE C"/>
    <property type="match status" value="1"/>
</dbReference>
<dbReference type="PANTHER" id="PTHR47816:SF4">
    <property type="entry name" value="RIBOSOMAL RNA SMALL SUBUNIT METHYLTRANSFERASE C"/>
    <property type="match status" value="1"/>
</dbReference>
<keyword evidence="5" id="KW-0949">S-adenosyl-L-methionine</keyword>
<evidence type="ECO:0000256" key="3">
    <source>
        <dbReference type="ARBA" id="ARBA00022603"/>
    </source>
</evidence>
<dbReference type="Pfam" id="PF05175">
    <property type="entry name" value="MTS"/>
    <property type="match status" value="1"/>
</dbReference>
<dbReference type="Gene3D" id="3.40.50.150">
    <property type="entry name" value="Vaccinia Virus protein VP39"/>
    <property type="match status" value="1"/>
</dbReference>
<dbReference type="Proteomes" id="UP000318681">
    <property type="component" value="Unassembled WGS sequence"/>
</dbReference>
<keyword evidence="2" id="KW-0698">rRNA processing</keyword>
<dbReference type="GO" id="GO:0032259">
    <property type="term" value="P:methylation"/>
    <property type="evidence" value="ECO:0007669"/>
    <property type="project" value="UniProtKB-KW"/>
</dbReference>